<feature type="region of interest" description="Disordered" evidence="2">
    <location>
        <begin position="1"/>
        <end position="25"/>
    </location>
</feature>
<protein>
    <recommendedName>
        <fullName evidence="5">DNA breaking-rejoining enzyme</fullName>
    </recommendedName>
</protein>
<dbReference type="EMBL" id="MU807084">
    <property type="protein sequence ID" value="KAJ3832096.1"/>
    <property type="molecule type" value="Genomic_DNA"/>
</dbReference>
<name>A0AA38U4J0_9AGAR</name>
<keyword evidence="4" id="KW-1185">Reference proteome</keyword>
<evidence type="ECO:0000313" key="3">
    <source>
        <dbReference type="EMBL" id="KAJ3832096.1"/>
    </source>
</evidence>
<evidence type="ECO:0000256" key="2">
    <source>
        <dbReference type="SAM" id="MobiDB-lite"/>
    </source>
</evidence>
<dbReference type="Gene3D" id="1.10.150.130">
    <property type="match status" value="1"/>
</dbReference>
<dbReference type="Proteomes" id="UP001163846">
    <property type="component" value="Unassembled WGS sequence"/>
</dbReference>
<sequence length="282" mass="32041">MPAERHFRTRKITSTTPYPQTCNRASTELDPNMVQVLHQAVSRETAIRQNQQVHTFLLWCARRDVTLAEVSPPSEILLCNYFSTFSSKTSMATAKSHSTAIKNWVKRRGFPWTGASLLESIMRGIHNTISQTAASKEILKVPVRVEHLKLLVNECINPNDAYFIACRNAIACTAFYGMFRLGEILFDTNFTANETPRVQDLIFHTKQCTINLPRTRTTLRNGETIIFPHLQSCTDPTSVLQQHIAINKLLPTDINSYIHQGKRTLQLLGSTTLLRECKWTLP</sequence>
<evidence type="ECO:0008006" key="5">
    <source>
        <dbReference type="Google" id="ProtNLM"/>
    </source>
</evidence>
<proteinExistence type="predicted"/>
<organism evidence="3 4">
    <name type="scientific">Lentinula raphanica</name>
    <dbReference type="NCBI Taxonomy" id="153919"/>
    <lineage>
        <taxon>Eukaryota</taxon>
        <taxon>Fungi</taxon>
        <taxon>Dikarya</taxon>
        <taxon>Basidiomycota</taxon>
        <taxon>Agaricomycotina</taxon>
        <taxon>Agaricomycetes</taxon>
        <taxon>Agaricomycetidae</taxon>
        <taxon>Agaricales</taxon>
        <taxon>Marasmiineae</taxon>
        <taxon>Omphalotaceae</taxon>
        <taxon>Lentinula</taxon>
    </lineage>
</organism>
<evidence type="ECO:0000256" key="1">
    <source>
        <dbReference type="ARBA" id="ARBA00023125"/>
    </source>
</evidence>
<dbReference type="GO" id="GO:0003677">
    <property type="term" value="F:DNA binding"/>
    <property type="evidence" value="ECO:0007669"/>
    <property type="project" value="UniProtKB-KW"/>
</dbReference>
<dbReference type="SUPFAM" id="SSF47823">
    <property type="entry name" value="lambda integrase-like, N-terminal domain"/>
    <property type="match status" value="1"/>
</dbReference>
<evidence type="ECO:0000313" key="4">
    <source>
        <dbReference type="Proteomes" id="UP001163846"/>
    </source>
</evidence>
<comment type="caution">
    <text evidence="3">The sequence shown here is derived from an EMBL/GenBank/DDBJ whole genome shotgun (WGS) entry which is preliminary data.</text>
</comment>
<accession>A0AA38U4J0</accession>
<dbReference type="InterPro" id="IPR010998">
    <property type="entry name" value="Integrase_recombinase_N"/>
</dbReference>
<keyword evidence="1" id="KW-0238">DNA-binding</keyword>
<dbReference type="AlphaFoldDB" id="A0AA38U4J0"/>
<reference evidence="3" key="1">
    <citation type="submission" date="2022-08" db="EMBL/GenBank/DDBJ databases">
        <authorList>
            <consortium name="DOE Joint Genome Institute"/>
            <person name="Min B."/>
            <person name="Riley R."/>
            <person name="Sierra-Patev S."/>
            <person name="Naranjo-Ortiz M."/>
            <person name="Looney B."/>
            <person name="Konkel Z."/>
            <person name="Slot J.C."/>
            <person name="Sakamoto Y."/>
            <person name="Steenwyk J.L."/>
            <person name="Rokas A."/>
            <person name="Carro J."/>
            <person name="Camarero S."/>
            <person name="Ferreira P."/>
            <person name="Molpeceres G."/>
            <person name="Ruiz-Duenas F.J."/>
            <person name="Serrano A."/>
            <person name="Henrissat B."/>
            <person name="Drula E."/>
            <person name="Hughes K.W."/>
            <person name="Mata J.L."/>
            <person name="Ishikawa N.K."/>
            <person name="Vargas-Isla R."/>
            <person name="Ushijima S."/>
            <person name="Smith C.A."/>
            <person name="Ahrendt S."/>
            <person name="Andreopoulos W."/>
            <person name="He G."/>
            <person name="Labutti K."/>
            <person name="Lipzen A."/>
            <person name="Ng V."/>
            <person name="Sandor L."/>
            <person name="Barry K."/>
            <person name="Martinez A.T."/>
            <person name="Xiao Y."/>
            <person name="Gibbons J.G."/>
            <person name="Terashima K."/>
            <person name="Hibbett D.S."/>
            <person name="Grigoriev I.V."/>
        </authorList>
    </citation>
    <scope>NUCLEOTIDE SEQUENCE</scope>
    <source>
        <strain evidence="3">TFB9207</strain>
    </source>
</reference>
<gene>
    <name evidence="3" type="ORF">F5878DRAFT_671181</name>
</gene>
<feature type="compositionally biased region" description="Polar residues" evidence="2">
    <location>
        <begin position="12"/>
        <end position="25"/>
    </location>
</feature>